<sequence length="271" mass="30624">MIDIMRRNHVQVSGNGPQTIMFGAGFGCDQKMWRYVAPHFEENYQVVLFDSVGMGNSDVTLYDAKKYSKLDSYAKDVLEIMEALNLNNTIFVGHSVSSMIGILASIKEPERFSHLVLVGPSPCYINELPDYVGGFDKEALEGLFDLMDKNYIGWANYLAPVVMKNVDRPELTKELEDSFCSTDPVIARNFAKTTFFSDNRKDLPRVTVPSLILQCKDDSVAPIEVGEYVHRHLPNSSLMYMEATGHSPHMSHPEETIELIEQYLQRNGLTK</sequence>
<dbReference type="PRINTS" id="PR00111">
    <property type="entry name" value="ABHYDROLASE"/>
</dbReference>
<proteinExistence type="inferred from homology"/>
<dbReference type="Gene3D" id="3.40.50.1820">
    <property type="entry name" value="alpha/beta hydrolase"/>
    <property type="match status" value="1"/>
</dbReference>
<accession>A0A4Q0VLS0</accession>
<dbReference type="SUPFAM" id="SSF53474">
    <property type="entry name" value="alpha/beta-Hydrolases"/>
    <property type="match status" value="1"/>
</dbReference>
<comment type="similarity">
    <text evidence="1">Belongs to the AB hydrolase superfamily.</text>
</comment>
<keyword evidence="4" id="KW-0378">Hydrolase</keyword>
<dbReference type="InterPro" id="IPR013595">
    <property type="entry name" value="Pept_S33_TAP-like_C"/>
</dbReference>
<evidence type="ECO:0000259" key="3">
    <source>
        <dbReference type="Pfam" id="PF08386"/>
    </source>
</evidence>
<name>A0A4Q0VLS0_9BACI</name>
<reference evidence="4 5" key="1">
    <citation type="journal article" date="2019" name="Int. J. Syst. Evol. Microbiol.">
        <title>Anaerobacillus alkaliphilus sp. nov., a novel alkaliphilic and moderately halophilic bacterium.</title>
        <authorList>
            <person name="Borsodi A.K."/>
            <person name="Aszalos J.M."/>
            <person name="Bihari P."/>
            <person name="Nagy I."/>
            <person name="Schumann P."/>
            <person name="Sproer C."/>
            <person name="Kovacs A.L."/>
            <person name="Boka K."/>
            <person name="Dobosy P."/>
            <person name="Ovari M."/>
            <person name="Szili-Kovacs T."/>
            <person name="Toth E."/>
        </authorList>
    </citation>
    <scope>NUCLEOTIDE SEQUENCE [LARGE SCALE GENOMIC DNA]</scope>
    <source>
        <strain evidence="4 5">B16-10</strain>
    </source>
</reference>
<dbReference type="Proteomes" id="UP000290649">
    <property type="component" value="Unassembled WGS sequence"/>
</dbReference>
<dbReference type="OrthoDB" id="9780932at2"/>
<dbReference type="RefSeq" id="WP_129080353.1">
    <property type="nucleotide sequence ID" value="NZ_QOUX01000047.1"/>
</dbReference>
<feature type="domain" description="Peptidase S33 tripeptidyl aminopeptidase-like C-terminal" evidence="3">
    <location>
        <begin position="205"/>
        <end position="266"/>
    </location>
</feature>
<feature type="domain" description="AB hydrolase-1" evidence="2">
    <location>
        <begin position="29"/>
        <end position="139"/>
    </location>
</feature>
<dbReference type="EMBL" id="QOUX01000047">
    <property type="protein sequence ID" value="RXI96377.1"/>
    <property type="molecule type" value="Genomic_DNA"/>
</dbReference>
<evidence type="ECO:0000313" key="4">
    <source>
        <dbReference type="EMBL" id="RXI96377.1"/>
    </source>
</evidence>
<dbReference type="AlphaFoldDB" id="A0A4Q0VLS0"/>
<organism evidence="4 5">
    <name type="scientific">Anaerobacillus alkaliphilus</name>
    <dbReference type="NCBI Taxonomy" id="1548597"/>
    <lineage>
        <taxon>Bacteria</taxon>
        <taxon>Bacillati</taxon>
        <taxon>Bacillota</taxon>
        <taxon>Bacilli</taxon>
        <taxon>Bacillales</taxon>
        <taxon>Bacillaceae</taxon>
        <taxon>Anaerobacillus</taxon>
    </lineage>
</organism>
<dbReference type="InterPro" id="IPR029058">
    <property type="entry name" value="AB_hydrolase_fold"/>
</dbReference>
<dbReference type="PROSITE" id="PS51257">
    <property type="entry name" value="PROKAR_LIPOPROTEIN"/>
    <property type="match status" value="1"/>
</dbReference>
<dbReference type="Pfam" id="PF08386">
    <property type="entry name" value="Abhydrolase_4"/>
    <property type="match status" value="1"/>
</dbReference>
<dbReference type="Pfam" id="PF00561">
    <property type="entry name" value="Abhydrolase_1"/>
    <property type="match status" value="1"/>
</dbReference>
<dbReference type="InterPro" id="IPR000073">
    <property type="entry name" value="AB_hydrolase_1"/>
</dbReference>
<protein>
    <submittedName>
        <fullName evidence="4">Alpha/beta hydrolase</fullName>
    </submittedName>
</protein>
<keyword evidence="5" id="KW-1185">Reference proteome</keyword>
<dbReference type="GO" id="GO:0016787">
    <property type="term" value="F:hydrolase activity"/>
    <property type="evidence" value="ECO:0007669"/>
    <property type="project" value="UniProtKB-KW"/>
</dbReference>
<dbReference type="PANTHER" id="PTHR43039">
    <property type="entry name" value="ESTERASE-RELATED"/>
    <property type="match status" value="1"/>
</dbReference>
<evidence type="ECO:0000313" key="5">
    <source>
        <dbReference type="Proteomes" id="UP000290649"/>
    </source>
</evidence>
<evidence type="ECO:0000256" key="1">
    <source>
        <dbReference type="ARBA" id="ARBA00008645"/>
    </source>
</evidence>
<evidence type="ECO:0000259" key="2">
    <source>
        <dbReference type="Pfam" id="PF00561"/>
    </source>
</evidence>
<gene>
    <name evidence="4" type="ORF">DS745_21920</name>
</gene>
<comment type="caution">
    <text evidence="4">The sequence shown here is derived from an EMBL/GenBank/DDBJ whole genome shotgun (WGS) entry which is preliminary data.</text>
</comment>